<keyword evidence="3" id="KW-0472">Membrane</keyword>
<dbReference type="AlphaFoldDB" id="A0AAN9KEP4"/>
<dbReference type="InterPro" id="IPR020845">
    <property type="entry name" value="AMP-binding_CS"/>
</dbReference>
<feature type="domain" description="AMP-dependent synthetase/ligase" evidence="4">
    <location>
        <begin position="55"/>
        <end position="401"/>
    </location>
</feature>
<evidence type="ECO:0000256" key="3">
    <source>
        <dbReference type="SAM" id="Phobius"/>
    </source>
</evidence>
<dbReference type="PROSITE" id="PS00455">
    <property type="entry name" value="AMP_BINDING"/>
    <property type="match status" value="1"/>
</dbReference>
<comment type="similarity">
    <text evidence="1">Belongs to the ATP-dependent AMP-binding enzyme family.</text>
</comment>
<keyword evidence="3" id="KW-0812">Transmembrane</keyword>
<sequence>MDTDIDTRSGFNRSSRTFHNLRPPLQLPPPNATISAAAYTLSLRRNSPWPDSVTTLIDSATGYRVSYAEFIHRVETLATNLISVLKLSKGDTALVLSPNLLQVPILCFALLSIGVVVSPLNPLATRSEITHIFHLIKPVIVFATTSVAAKTDEFLDLRLGTVLLDSPEFDSLTKTRKTSGIGALPQVSQSDVAAILYSSGTTGNMKGVMLTHRNLTALAAVYDAVRVNRKQPAMFLYTMPFFHVYGFTFCLRAMVLSETVVIMERFSLRRMLTAVERFRVTHLAVVPPLVVALTKDGVTDGYDLRSLEGIACGAAPLGKETAKAFKSKFQGVAIVQGYGLTESTAGIVRSMTSEETNMEGAIGKLVAGVEAKIVNPNTGEAMFPGEVGELWIRGPTIMKGYVGDPEATSATLLDGWLRTGDLCYFNNEGFLYVVDRLKELIKYKGYQVAPAELEGLLQSHPEINDAAVIPYPDEEAGQVPMAFVIRQPQSSLGEAEIIDFVAKQVPPYKKIRHVAFVDSIPKNAAGKILRRELTKIAVQKSFSRL</sequence>
<dbReference type="CDD" id="cd05904">
    <property type="entry name" value="4CL"/>
    <property type="match status" value="1"/>
</dbReference>
<comment type="caution">
    <text evidence="6">The sequence shown here is derived from an EMBL/GenBank/DDBJ whole genome shotgun (WGS) entry which is preliminary data.</text>
</comment>
<evidence type="ECO:0000259" key="4">
    <source>
        <dbReference type="Pfam" id="PF00501"/>
    </source>
</evidence>
<gene>
    <name evidence="6" type="ORF">VNO77_34836</name>
</gene>
<evidence type="ECO:0000313" key="7">
    <source>
        <dbReference type="Proteomes" id="UP001367508"/>
    </source>
</evidence>
<dbReference type="Gene3D" id="3.30.300.30">
    <property type="match status" value="1"/>
</dbReference>
<dbReference type="GO" id="GO:0016405">
    <property type="term" value="F:CoA-ligase activity"/>
    <property type="evidence" value="ECO:0007669"/>
    <property type="project" value="TreeGrafter"/>
</dbReference>
<evidence type="ECO:0000259" key="5">
    <source>
        <dbReference type="Pfam" id="PF13193"/>
    </source>
</evidence>
<feature type="transmembrane region" description="Helical" evidence="3">
    <location>
        <begin position="242"/>
        <end position="263"/>
    </location>
</feature>
<dbReference type="InterPro" id="IPR025110">
    <property type="entry name" value="AMP-bd_C"/>
</dbReference>
<accession>A0AAN9KEP4</accession>
<dbReference type="Proteomes" id="UP001367508">
    <property type="component" value="Unassembled WGS sequence"/>
</dbReference>
<dbReference type="Gene3D" id="3.40.50.12780">
    <property type="entry name" value="N-terminal domain of ligase-like"/>
    <property type="match status" value="1"/>
</dbReference>
<evidence type="ECO:0000313" key="6">
    <source>
        <dbReference type="EMBL" id="KAK7316110.1"/>
    </source>
</evidence>
<organism evidence="6 7">
    <name type="scientific">Canavalia gladiata</name>
    <name type="common">Sword bean</name>
    <name type="synonym">Dolichos gladiatus</name>
    <dbReference type="NCBI Taxonomy" id="3824"/>
    <lineage>
        <taxon>Eukaryota</taxon>
        <taxon>Viridiplantae</taxon>
        <taxon>Streptophyta</taxon>
        <taxon>Embryophyta</taxon>
        <taxon>Tracheophyta</taxon>
        <taxon>Spermatophyta</taxon>
        <taxon>Magnoliopsida</taxon>
        <taxon>eudicotyledons</taxon>
        <taxon>Gunneridae</taxon>
        <taxon>Pentapetalae</taxon>
        <taxon>rosids</taxon>
        <taxon>fabids</taxon>
        <taxon>Fabales</taxon>
        <taxon>Fabaceae</taxon>
        <taxon>Papilionoideae</taxon>
        <taxon>50 kb inversion clade</taxon>
        <taxon>NPAAA clade</taxon>
        <taxon>indigoferoid/millettioid clade</taxon>
        <taxon>Phaseoleae</taxon>
        <taxon>Canavalia</taxon>
    </lineage>
</organism>
<evidence type="ECO:0000256" key="1">
    <source>
        <dbReference type="ARBA" id="ARBA00006432"/>
    </source>
</evidence>
<dbReference type="InterPro" id="IPR042099">
    <property type="entry name" value="ANL_N_sf"/>
</dbReference>
<dbReference type="Pfam" id="PF00501">
    <property type="entry name" value="AMP-binding"/>
    <property type="match status" value="1"/>
</dbReference>
<keyword evidence="7" id="KW-1185">Reference proteome</keyword>
<protein>
    <recommendedName>
        <fullName evidence="8">4-coumarate--CoA ligase</fullName>
    </recommendedName>
</protein>
<keyword evidence="3" id="KW-1133">Transmembrane helix</keyword>
<proteinExistence type="inferred from homology"/>
<dbReference type="EMBL" id="JAYMYQ010000008">
    <property type="protein sequence ID" value="KAK7316110.1"/>
    <property type="molecule type" value="Genomic_DNA"/>
</dbReference>
<dbReference type="FunFam" id="3.30.300.30:FF:000007">
    <property type="entry name" value="4-coumarate--CoA ligase 2"/>
    <property type="match status" value="1"/>
</dbReference>
<reference evidence="6 7" key="1">
    <citation type="submission" date="2024-01" db="EMBL/GenBank/DDBJ databases">
        <title>The genomes of 5 underutilized Papilionoideae crops provide insights into root nodulation and disease resistanc.</title>
        <authorList>
            <person name="Jiang F."/>
        </authorList>
    </citation>
    <scope>NUCLEOTIDE SEQUENCE [LARGE SCALE GENOMIC DNA]</scope>
    <source>
        <strain evidence="6">LVBAO_FW01</strain>
        <tissue evidence="6">Leaves</tissue>
    </source>
</reference>
<dbReference type="InterPro" id="IPR000873">
    <property type="entry name" value="AMP-dep_synth/lig_dom"/>
</dbReference>
<evidence type="ECO:0008006" key="8">
    <source>
        <dbReference type="Google" id="ProtNLM"/>
    </source>
</evidence>
<evidence type="ECO:0000256" key="2">
    <source>
        <dbReference type="ARBA" id="ARBA00022598"/>
    </source>
</evidence>
<feature type="domain" description="AMP-binding enzyme C-terminal" evidence="5">
    <location>
        <begin position="452"/>
        <end position="527"/>
    </location>
</feature>
<keyword evidence="2" id="KW-0436">Ligase</keyword>
<dbReference type="PANTHER" id="PTHR24096:SF160">
    <property type="entry name" value="4-COUMARATE--COA LIGASE-LIKE 9"/>
    <property type="match status" value="1"/>
</dbReference>
<dbReference type="InterPro" id="IPR045851">
    <property type="entry name" value="AMP-bd_C_sf"/>
</dbReference>
<name>A0AAN9KEP4_CANGL</name>
<dbReference type="SUPFAM" id="SSF56801">
    <property type="entry name" value="Acetyl-CoA synthetase-like"/>
    <property type="match status" value="1"/>
</dbReference>
<dbReference type="Pfam" id="PF13193">
    <property type="entry name" value="AMP-binding_C"/>
    <property type="match status" value="1"/>
</dbReference>
<dbReference type="PANTHER" id="PTHR24096">
    <property type="entry name" value="LONG-CHAIN-FATTY-ACID--COA LIGASE"/>
    <property type="match status" value="1"/>
</dbReference>